<feature type="region of interest" description="Disordered" evidence="2">
    <location>
        <begin position="1"/>
        <end position="20"/>
    </location>
</feature>
<evidence type="ECO:0000313" key="4">
    <source>
        <dbReference type="EMBL" id="KAK0593589.1"/>
    </source>
</evidence>
<dbReference type="PROSITE" id="PS50994">
    <property type="entry name" value="INTEGRASE"/>
    <property type="match status" value="1"/>
</dbReference>
<dbReference type="Gene3D" id="3.30.420.10">
    <property type="entry name" value="Ribonuclease H-like superfamily/Ribonuclease H"/>
    <property type="match status" value="1"/>
</dbReference>
<dbReference type="InterPro" id="IPR012337">
    <property type="entry name" value="RNaseH-like_sf"/>
</dbReference>
<dbReference type="PANTHER" id="PTHR42648">
    <property type="entry name" value="TRANSPOSASE, PUTATIVE-RELATED"/>
    <property type="match status" value="1"/>
</dbReference>
<dbReference type="PANTHER" id="PTHR42648:SF21">
    <property type="entry name" value="CYSTEINE-RICH RLK (RECEPTOR-LIKE PROTEIN KINASE) 8"/>
    <property type="match status" value="1"/>
</dbReference>
<name>A0AA39VPM3_ACESA</name>
<dbReference type="GO" id="GO:0008233">
    <property type="term" value="F:peptidase activity"/>
    <property type="evidence" value="ECO:0007669"/>
    <property type="project" value="UniProtKB-KW"/>
</dbReference>
<evidence type="ECO:0000259" key="3">
    <source>
        <dbReference type="PROSITE" id="PS50994"/>
    </source>
</evidence>
<dbReference type="Pfam" id="PF22936">
    <property type="entry name" value="Pol_BBD"/>
    <property type="match status" value="1"/>
</dbReference>
<evidence type="ECO:0000256" key="1">
    <source>
        <dbReference type="ARBA" id="ARBA00022670"/>
    </source>
</evidence>
<gene>
    <name evidence="4" type="ORF">LWI29_027413</name>
</gene>
<dbReference type="InterPro" id="IPR036397">
    <property type="entry name" value="RNaseH_sf"/>
</dbReference>
<reference evidence="4" key="2">
    <citation type="submission" date="2023-06" db="EMBL/GenBank/DDBJ databases">
        <authorList>
            <person name="Swenson N.G."/>
            <person name="Wegrzyn J.L."/>
            <person name="Mcevoy S.L."/>
        </authorList>
    </citation>
    <scope>NUCLEOTIDE SEQUENCE</scope>
    <source>
        <strain evidence="4">NS2018</strain>
        <tissue evidence="4">Leaf</tissue>
    </source>
</reference>
<proteinExistence type="predicted"/>
<reference evidence="4" key="1">
    <citation type="journal article" date="2022" name="Plant J.">
        <title>Strategies of tolerance reflected in two North American maple genomes.</title>
        <authorList>
            <person name="McEvoy S.L."/>
            <person name="Sezen U.U."/>
            <person name="Trouern-Trend A."/>
            <person name="McMahon S.M."/>
            <person name="Schaberg P.G."/>
            <person name="Yang J."/>
            <person name="Wegrzyn J.L."/>
            <person name="Swenson N.G."/>
        </authorList>
    </citation>
    <scope>NUCLEOTIDE SEQUENCE</scope>
    <source>
        <strain evidence="4">NS2018</strain>
    </source>
</reference>
<dbReference type="InterPro" id="IPR001584">
    <property type="entry name" value="Integrase_cat-core"/>
</dbReference>
<evidence type="ECO:0000256" key="2">
    <source>
        <dbReference type="SAM" id="MobiDB-lite"/>
    </source>
</evidence>
<dbReference type="InterPro" id="IPR054722">
    <property type="entry name" value="PolX-like_BBD"/>
</dbReference>
<dbReference type="GO" id="GO:0015074">
    <property type="term" value="P:DNA integration"/>
    <property type="evidence" value="ECO:0007669"/>
    <property type="project" value="InterPro"/>
</dbReference>
<dbReference type="Proteomes" id="UP001168877">
    <property type="component" value="Unassembled WGS sequence"/>
</dbReference>
<dbReference type="AlphaFoldDB" id="A0AA39VPM3"/>
<keyword evidence="1" id="KW-0645">Protease</keyword>
<dbReference type="InterPro" id="IPR039537">
    <property type="entry name" value="Retrotran_Ty1/copia-like"/>
</dbReference>
<dbReference type="GO" id="GO:0003676">
    <property type="term" value="F:nucleic acid binding"/>
    <property type="evidence" value="ECO:0007669"/>
    <property type="project" value="InterPro"/>
</dbReference>
<dbReference type="SUPFAM" id="SSF53098">
    <property type="entry name" value="Ribonuclease H-like"/>
    <property type="match status" value="1"/>
</dbReference>
<evidence type="ECO:0000313" key="5">
    <source>
        <dbReference type="Proteomes" id="UP001168877"/>
    </source>
</evidence>
<dbReference type="EMBL" id="JAUESC010000377">
    <property type="protein sequence ID" value="KAK0593589.1"/>
    <property type="molecule type" value="Genomic_DNA"/>
</dbReference>
<sequence length="232" mass="25767">MLRRATMHAPRNLRANGPMALRNDHVSPRMSRHDDYYCYVAQVALKANASNTWYLDSGCSRHMTGNKSFFETLVMEDGGFVTFGDGSKKKVIGKSNISIPGLPSLPNALYVGGLQANLISISHLSDEGLSVMFGKVDCSILKENGKYCWDLKDLERLNVVRGLPKLGKKVEGVYGPCQQGKQTKSVHKKGKYLSTKEPLELLHLDLMGPIQTESLGGRRYILVVVDDFSRFT</sequence>
<keyword evidence="1" id="KW-0378">Hydrolase</keyword>
<feature type="domain" description="Integrase catalytic" evidence="3">
    <location>
        <begin position="194"/>
        <end position="232"/>
    </location>
</feature>
<protein>
    <recommendedName>
        <fullName evidence="3">Integrase catalytic domain-containing protein</fullName>
    </recommendedName>
</protein>
<comment type="caution">
    <text evidence="4">The sequence shown here is derived from an EMBL/GenBank/DDBJ whole genome shotgun (WGS) entry which is preliminary data.</text>
</comment>
<organism evidence="4 5">
    <name type="scientific">Acer saccharum</name>
    <name type="common">Sugar maple</name>
    <dbReference type="NCBI Taxonomy" id="4024"/>
    <lineage>
        <taxon>Eukaryota</taxon>
        <taxon>Viridiplantae</taxon>
        <taxon>Streptophyta</taxon>
        <taxon>Embryophyta</taxon>
        <taxon>Tracheophyta</taxon>
        <taxon>Spermatophyta</taxon>
        <taxon>Magnoliopsida</taxon>
        <taxon>eudicotyledons</taxon>
        <taxon>Gunneridae</taxon>
        <taxon>Pentapetalae</taxon>
        <taxon>rosids</taxon>
        <taxon>malvids</taxon>
        <taxon>Sapindales</taxon>
        <taxon>Sapindaceae</taxon>
        <taxon>Hippocastanoideae</taxon>
        <taxon>Acereae</taxon>
        <taxon>Acer</taxon>
    </lineage>
</organism>
<accession>A0AA39VPM3</accession>
<keyword evidence="5" id="KW-1185">Reference proteome</keyword>
<dbReference type="GO" id="GO:0006508">
    <property type="term" value="P:proteolysis"/>
    <property type="evidence" value="ECO:0007669"/>
    <property type="project" value="UniProtKB-KW"/>
</dbReference>